<evidence type="ECO:0000313" key="4">
    <source>
        <dbReference type="EMBL" id="KAF8566308.1"/>
    </source>
</evidence>
<name>A0A8T0DH63_9TREM</name>
<dbReference type="OrthoDB" id="197206at2759"/>
<comment type="caution">
    <text evidence="4">The sequence shown here is derived from an EMBL/GenBank/DDBJ whole genome shotgun (WGS) entry which is preliminary data.</text>
</comment>
<gene>
    <name evidence="4" type="ORF">P879_10931</name>
</gene>
<dbReference type="Gene3D" id="3.40.50.620">
    <property type="entry name" value="HUPs"/>
    <property type="match status" value="1"/>
</dbReference>
<dbReference type="PANTHER" id="PTHR46264">
    <property type="entry name" value="TYROSINE-TRNA LIGASE"/>
    <property type="match status" value="1"/>
</dbReference>
<dbReference type="SUPFAM" id="SSF52374">
    <property type="entry name" value="Nucleotidylyl transferase"/>
    <property type="match status" value="1"/>
</dbReference>
<dbReference type="InterPro" id="IPR050489">
    <property type="entry name" value="Tyr-tRNA_synthase"/>
</dbReference>
<dbReference type="GO" id="GO:0005737">
    <property type="term" value="C:cytoplasm"/>
    <property type="evidence" value="ECO:0007669"/>
    <property type="project" value="TreeGrafter"/>
</dbReference>
<evidence type="ECO:0000256" key="2">
    <source>
        <dbReference type="ARBA" id="ARBA00033323"/>
    </source>
</evidence>
<evidence type="ECO:0000256" key="1">
    <source>
        <dbReference type="ARBA" id="ARBA00013160"/>
    </source>
</evidence>
<organism evidence="4 5">
    <name type="scientific">Paragonimus westermani</name>
    <dbReference type="NCBI Taxonomy" id="34504"/>
    <lineage>
        <taxon>Eukaryota</taxon>
        <taxon>Metazoa</taxon>
        <taxon>Spiralia</taxon>
        <taxon>Lophotrochozoa</taxon>
        <taxon>Platyhelminthes</taxon>
        <taxon>Trematoda</taxon>
        <taxon>Digenea</taxon>
        <taxon>Plagiorchiida</taxon>
        <taxon>Troglotremata</taxon>
        <taxon>Troglotrematidae</taxon>
        <taxon>Paragonimus</taxon>
    </lineage>
</organism>
<dbReference type="EC" id="6.1.1.1" evidence="1"/>
<evidence type="ECO:0000256" key="3">
    <source>
        <dbReference type="ARBA" id="ARBA00048248"/>
    </source>
</evidence>
<keyword evidence="5" id="KW-1185">Reference proteome</keyword>
<evidence type="ECO:0000313" key="5">
    <source>
        <dbReference type="Proteomes" id="UP000699462"/>
    </source>
</evidence>
<dbReference type="InterPro" id="IPR014729">
    <property type="entry name" value="Rossmann-like_a/b/a_fold"/>
</dbReference>
<accession>A0A8T0DH63</accession>
<protein>
    <recommendedName>
        <fullName evidence="1">tyrosine--tRNA ligase</fullName>
        <ecNumber evidence="1">6.1.1.1</ecNumber>
    </recommendedName>
    <alternativeName>
        <fullName evidence="2">Tyrosyl-tRNA synthetase</fullName>
    </alternativeName>
</protein>
<dbReference type="EMBL" id="JTDF01005313">
    <property type="protein sequence ID" value="KAF8566308.1"/>
    <property type="molecule type" value="Genomic_DNA"/>
</dbReference>
<dbReference type="Gene3D" id="1.10.240.10">
    <property type="entry name" value="Tyrosyl-Transfer RNA Synthetase"/>
    <property type="match status" value="2"/>
</dbReference>
<reference evidence="4 5" key="1">
    <citation type="submission" date="2019-07" db="EMBL/GenBank/DDBJ databases">
        <title>Annotation for the trematode Paragonimus westermani.</title>
        <authorList>
            <person name="Choi Y.-J."/>
        </authorList>
    </citation>
    <scope>NUCLEOTIDE SEQUENCE [LARGE SCALE GENOMIC DNA]</scope>
    <source>
        <strain evidence="4">180907_Pwestermani</strain>
    </source>
</reference>
<dbReference type="GO" id="GO:0006437">
    <property type="term" value="P:tyrosyl-tRNA aminoacylation"/>
    <property type="evidence" value="ECO:0007669"/>
    <property type="project" value="TreeGrafter"/>
</dbReference>
<proteinExistence type="predicted"/>
<dbReference type="GO" id="GO:0004831">
    <property type="term" value="F:tyrosine-tRNA ligase activity"/>
    <property type="evidence" value="ECO:0007669"/>
    <property type="project" value="UniProtKB-EC"/>
</dbReference>
<feature type="non-terminal residue" evidence="4">
    <location>
        <position position="674"/>
    </location>
</feature>
<dbReference type="AlphaFoldDB" id="A0A8T0DH63"/>
<dbReference type="PANTHER" id="PTHR46264:SF4">
    <property type="entry name" value="TYROSINE--TRNA LIGASE, CYTOPLASMIC"/>
    <property type="match status" value="1"/>
</dbReference>
<dbReference type="Proteomes" id="UP000699462">
    <property type="component" value="Unassembled WGS sequence"/>
</dbReference>
<sequence>GLIIPGESKPYKDYTILEADYLSGRLEADTLKRVVIDCLNGRLDVIRADFKNLALKTLVEQAYPSSDISHLTAASRSGWLHSIWNSRFIQAIWSLLTNYLPLSTAETSNLTLHPSEITSGLTSGIPAKLAEVDSRMGPIQDKAGLLRVFEEEFPVKTSNLTLHPSEITSGLTSGIPAKLAEVDSRMGPIQDKAGLLRVFEEEFPGSGVQLSNRLKQTDQLRCLWSITPVGLPHLGHSIPIRRLARLSQFSGVHIIVLVNDVGAHLRSSVSWDLVRPRGEFCRTVITALFTAMGGREAQFTCLLGSEFQMAGDYMLEFYRLVSLVSELDCAFGSDCPMAESVDESVTVADLPDDSMHTGSGRFSLGQLLMPCTDLVDTAYLGAIVRVSSPERARKRSMFDQKYFTTFTTKTVPLYLDHVLLPSLQIDTRGASGENGTIGIHPMQACLPASRYHGPPSAQALAVQAEDCTLPLIEPPSVAAEKSALSGLKRRLKRAFCQPGNVTVNPVLDIYRYILLPELSPEAPLVILRSEKNGGPLHIQSPDGATDSVSRWKALVNSFASGTLHPGDLKPAVELALSSSTANSLSDRLSRTLPKWSELTKLLDAAFPLSNQAPSAKTKMKGKTTLANEGNTGANRVINQEGRLLKPRTCFTCIDDQRLAINKFQNEEDSAPTVK</sequence>
<comment type="catalytic activity">
    <reaction evidence="3">
        <text>tRNA(Tyr) + L-tyrosine + ATP = L-tyrosyl-tRNA(Tyr) + AMP + diphosphate + H(+)</text>
        <dbReference type="Rhea" id="RHEA:10220"/>
        <dbReference type="Rhea" id="RHEA-COMP:9706"/>
        <dbReference type="Rhea" id="RHEA-COMP:9707"/>
        <dbReference type="ChEBI" id="CHEBI:15378"/>
        <dbReference type="ChEBI" id="CHEBI:30616"/>
        <dbReference type="ChEBI" id="CHEBI:33019"/>
        <dbReference type="ChEBI" id="CHEBI:58315"/>
        <dbReference type="ChEBI" id="CHEBI:78442"/>
        <dbReference type="ChEBI" id="CHEBI:78536"/>
        <dbReference type="ChEBI" id="CHEBI:456215"/>
        <dbReference type="EC" id="6.1.1.1"/>
    </reaction>
</comment>